<sequence>MADTFRLADKIAGFKANLGTWAHRVNRGVFDMFSNLSCFSEEAEGLGELIHSHMGSLSDAFERYFPSAKDPRNGKGWMRDPFQNDDGRDQLPSQQDDQLIELMNDGGLKTLFNSTSLTSFWIKASGEYMEIGTLALKTLLPFPTSYLCEAGFSAMTATKTRLRSKLDVRNTLRVSLSTITPRYDVIVAGKQPQRSH</sequence>
<organism evidence="2 3">
    <name type="scientific">Muraenolepis orangiensis</name>
    <name type="common">Patagonian moray cod</name>
    <dbReference type="NCBI Taxonomy" id="630683"/>
    <lineage>
        <taxon>Eukaryota</taxon>
        <taxon>Metazoa</taxon>
        <taxon>Chordata</taxon>
        <taxon>Craniata</taxon>
        <taxon>Vertebrata</taxon>
        <taxon>Euteleostomi</taxon>
        <taxon>Actinopterygii</taxon>
        <taxon>Neopterygii</taxon>
        <taxon>Teleostei</taxon>
        <taxon>Neoteleostei</taxon>
        <taxon>Acanthomorphata</taxon>
        <taxon>Zeiogadaria</taxon>
        <taxon>Gadariae</taxon>
        <taxon>Gadiformes</taxon>
        <taxon>Muraenolepidoidei</taxon>
        <taxon>Muraenolepididae</taxon>
        <taxon>Muraenolepis</taxon>
    </lineage>
</organism>
<evidence type="ECO:0000313" key="3">
    <source>
        <dbReference type="Proteomes" id="UP001148018"/>
    </source>
</evidence>
<dbReference type="PANTHER" id="PTHR45913">
    <property type="entry name" value="EPM2A-INTERACTING PROTEIN 1"/>
    <property type="match status" value="1"/>
</dbReference>
<evidence type="ECO:0000256" key="1">
    <source>
        <dbReference type="SAM" id="MobiDB-lite"/>
    </source>
</evidence>
<protein>
    <recommendedName>
        <fullName evidence="4">SCAN domain-containing protein 3</fullName>
    </recommendedName>
</protein>
<dbReference type="OrthoDB" id="8945700at2759"/>
<keyword evidence="3" id="KW-1185">Reference proteome</keyword>
<dbReference type="EMBL" id="JANIIK010000109">
    <property type="protein sequence ID" value="KAJ3597688.1"/>
    <property type="molecule type" value="Genomic_DNA"/>
</dbReference>
<dbReference type="AlphaFoldDB" id="A0A9Q0IH19"/>
<dbReference type="Proteomes" id="UP001148018">
    <property type="component" value="Unassembled WGS sequence"/>
</dbReference>
<evidence type="ECO:0000313" key="2">
    <source>
        <dbReference type="EMBL" id="KAJ3597688.1"/>
    </source>
</evidence>
<evidence type="ECO:0008006" key="4">
    <source>
        <dbReference type="Google" id="ProtNLM"/>
    </source>
</evidence>
<name>A0A9Q0IH19_9TELE</name>
<feature type="region of interest" description="Disordered" evidence="1">
    <location>
        <begin position="71"/>
        <end position="91"/>
    </location>
</feature>
<gene>
    <name evidence="2" type="ORF">NHX12_001205</name>
</gene>
<comment type="caution">
    <text evidence="2">The sequence shown here is derived from an EMBL/GenBank/DDBJ whole genome shotgun (WGS) entry which is preliminary data.</text>
</comment>
<dbReference type="PANTHER" id="PTHR45913:SF19">
    <property type="entry name" value="LOW QUALITY PROTEIN: ZINC FINGER BED DOMAIN-CONTAINING PROTEIN 5-LIKE"/>
    <property type="match status" value="1"/>
</dbReference>
<accession>A0A9Q0IH19</accession>
<proteinExistence type="predicted"/>
<reference evidence="2" key="1">
    <citation type="submission" date="2022-07" db="EMBL/GenBank/DDBJ databases">
        <title>Chromosome-level genome of Muraenolepis orangiensis.</title>
        <authorList>
            <person name="Kim J."/>
        </authorList>
    </citation>
    <scope>NUCLEOTIDE SEQUENCE</scope>
    <source>
        <strain evidence="2">KU_S4_2022</strain>
        <tissue evidence="2">Muscle</tissue>
    </source>
</reference>